<name>A0ABQ9XDV1_9EUKA</name>
<accession>A0ABQ9XDV1</accession>
<organism evidence="2 3">
    <name type="scientific">Blattamonas nauphoetae</name>
    <dbReference type="NCBI Taxonomy" id="2049346"/>
    <lineage>
        <taxon>Eukaryota</taxon>
        <taxon>Metamonada</taxon>
        <taxon>Preaxostyla</taxon>
        <taxon>Oxymonadida</taxon>
        <taxon>Blattamonas</taxon>
    </lineage>
</organism>
<reference evidence="2 3" key="1">
    <citation type="journal article" date="2022" name="bioRxiv">
        <title>Genomics of Preaxostyla Flagellates Illuminates Evolutionary Transitions and the Path Towards Mitochondrial Loss.</title>
        <authorList>
            <person name="Novak L.V.F."/>
            <person name="Treitli S.C."/>
            <person name="Pyrih J."/>
            <person name="Halakuc P."/>
            <person name="Pipaliya S.V."/>
            <person name="Vacek V."/>
            <person name="Brzon O."/>
            <person name="Soukal P."/>
            <person name="Eme L."/>
            <person name="Dacks J.B."/>
            <person name="Karnkowska A."/>
            <person name="Elias M."/>
            <person name="Hampl V."/>
        </authorList>
    </citation>
    <scope>NUCLEOTIDE SEQUENCE [LARGE SCALE GENOMIC DNA]</scope>
    <source>
        <strain evidence="2">NAU3</strain>
        <tissue evidence="2">Gut</tissue>
    </source>
</reference>
<dbReference type="Proteomes" id="UP001281761">
    <property type="component" value="Unassembled WGS sequence"/>
</dbReference>
<evidence type="ECO:0000256" key="1">
    <source>
        <dbReference type="SAM" id="MobiDB-lite"/>
    </source>
</evidence>
<proteinExistence type="predicted"/>
<sequence>MVALPEQGSMRRMTKNQSNSSLPSLRRSKLICLEMICMPATLSKLPPKEDTPLTTRRRTPWTEQCSRRITQNQISSACATPRQMGRISALRDLPKPRSTAVLSKSTKDM</sequence>
<keyword evidence="3" id="KW-1185">Reference proteome</keyword>
<evidence type="ECO:0000313" key="3">
    <source>
        <dbReference type="Proteomes" id="UP001281761"/>
    </source>
</evidence>
<dbReference type="EMBL" id="JARBJD010000156">
    <property type="protein sequence ID" value="KAK2949458.1"/>
    <property type="molecule type" value="Genomic_DNA"/>
</dbReference>
<comment type="caution">
    <text evidence="2">The sequence shown here is derived from an EMBL/GenBank/DDBJ whole genome shotgun (WGS) entry which is preliminary data.</text>
</comment>
<evidence type="ECO:0000313" key="2">
    <source>
        <dbReference type="EMBL" id="KAK2949458.1"/>
    </source>
</evidence>
<gene>
    <name evidence="2" type="ORF">BLNAU_15654</name>
</gene>
<feature type="region of interest" description="Disordered" evidence="1">
    <location>
        <begin position="43"/>
        <end position="64"/>
    </location>
</feature>
<feature type="region of interest" description="Disordered" evidence="1">
    <location>
        <begin position="1"/>
        <end position="24"/>
    </location>
</feature>
<protein>
    <submittedName>
        <fullName evidence="2">Uncharacterized protein</fullName>
    </submittedName>
</protein>